<dbReference type="PROSITE" id="PS51669">
    <property type="entry name" value="4FE4S_MOW_BIS_MGD"/>
    <property type="match status" value="1"/>
</dbReference>
<evidence type="ECO:0000256" key="5">
    <source>
        <dbReference type="SAM" id="MobiDB-lite"/>
    </source>
</evidence>
<dbReference type="SUPFAM" id="SSF50692">
    <property type="entry name" value="ADC-like"/>
    <property type="match status" value="1"/>
</dbReference>
<dbReference type="GO" id="GO:0046872">
    <property type="term" value="F:metal ion binding"/>
    <property type="evidence" value="ECO:0007669"/>
    <property type="project" value="UniProtKB-KW"/>
</dbReference>
<dbReference type="Gene3D" id="2.20.25.90">
    <property type="entry name" value="ADC-like domains"/>
    <property type="match status" value="1"/>
</dbReference>
<dbReference type="GO" id="GO:0043546">
    <property type="term" value="F:molybdopterin cofactor binding"/>
    <property type="evidence" value="ECO:0007669"/>
    <property type="project" value="InterPro"/>
</dbReference>
<dbReference type="EC" id="1.7.99.4" evidence="7"/>
<dbReference type="SMART" id="SM00926">
    <property type="entry name" value="Molybdop_Fe4S4"/>
    <property type="match status" value="1"/>
</dbReference>
<organism evidence="7 8">
    <name type="scientific">Nitrospira lenta</name>
    <dbReference type="NCBI Taxonomy" id="1436998"/>
    <lineage>
        <taxon>Bacteria</taxon>
        <taxon>Pseudomonadati</taxon>
        <taxon>Nitrospirota</taxon>
        <taxon>Nitrospiria</taxon>
        <taxon>Nitrospirales</taxon>
        <taxon>Nitrospiraceae</taxon>
        <taxon>Nitrospira</taxon>
    </lineage>
</organism>
<accession>A0A330L6S4</accession>
<keyword evidence="1" id="KW-0004">4Fe-4S</keyword>
<dbReference type="InParanoid" id="A0A330L6S4"/>
<dbReference type="Gene3D" id="3.40.228.10">
    <property type="entry name" value="Dimethylsulfoxide Reductase, domain 2"/>
    <property type="match status" value="1"/>
</dbReference>
<sequence>MTGSRITEIWGERTPYGAGMSWPKRSDSFLKPGIAVGDVEKWVRSACLMCSNGCGVEFAVSGGEMVGIRGRAEDRINHGRLGPKGLHAWQGEVRDRLTRPLIREGGKLIETDWETAMTRIATCSKALLEAGGPLTHGFYTSGQLTIEEYFTLATIGKAGIGTPHMDGNTRLCTATAAAAFQESFGVDGQPGSYTDLDHCDALFLFGHNVAETQTVLWARMLDRLEGPEPPRLVCVDPRRTLVAERATVHLAVRNGTNLALMHALVHEVIAKGYLDKEYVAAHTVGFEELQRITAKTTPEWAAGICGVSAADIARAAEIFGTSRRVVSTASMGFYQSHQATAAACQVNNLHLIRGMLGKPGAGILQMNGQPSAQNNREAGCGPALPGFRNWANAEHVRELAALWNVDPDIIPHWSPPTHAMQMFRYAEEGTIGFLWIAGTNPMVSAPETGRIRKMLESGRCFIVVSDGYLSETAELADVVLPCALWGEKTGTATNVDRTVHLFEQAVKPPGEARSDLDIWIDYARRLGLKDKDGNPLPAWNKPEQAFEAWKCVTRGRPCDYTGLSYQLLHDVGGIQWPCNAENPNGTERLYGDGVFATDPAICENFGSDLQTGTPVGPVEFSARRIDRRAVLKAIPYQPAYEEPDSEYPFRFTTGRTVYHWHTRTKTRRVQALQDAAPAVWVEVSVSDAERLGVTEGDILRVRSRRGFLDAPARVSNIRTGVLFAPWHYGETPANALTISAWDPVSKQPEFKVSAVSVERLRAGNGPSPAPVNTASAPATPLIAE</sequence>
<evidence type="ECO:0000256" key="1">
    <source>
        <dbReference type="ARBA" id="ARBA00022485"/>
    </source>
</evidence>
<evidence type="ECO:0000313" key="8">
    <source>
        <dbReference type="Proteomes" id="UP000248168"/>
    </source>
</evidence>
<dbReference type="PANTHER" id="PTHR43105">
    <property type="entry name" value="RESPIRATORY NITRATE REDUCTASE"/>
    <property type="match status" value="1"/>
</dbReference>
<dbReference type="FunCoup" id="A0A330L6S4">
    <property type="interactions" value="47"/>
</dbReference>
<keyword evidence="2" id="KW-0479">Metal-binding</keyword>
<keyword evidence="3" id="KW-0408">Iron</keyword>
<evidence type="ECO:0000256" key="4">
    <source>
        <dbReference type="ARBA" id="ARBA00023014"/>
    </source>
</evidence>
<dbReference type="GO" id="GO:0051539">
    <property type="term" value="F:4 iron, 4 sulfur cluster binding"/>
    <property type="evidence" value="ECO:0007669"/>
    <property type="project" value="UniProtKB-KW"/>
</dbReference>
<dbReference type="AlphaFoldDB" id="A0A330L6S4"/>
<feature type="region of interest" description="Disordered" evidence="5">
    <location>
        <begin position="761"/>
        <end position="784"/>
    </location>
</feature>
<dbReference type="PANTHER" id="PTHR43105:SF10">
    <property type="entry name" value="NADH-QUINONE OXIDOREDUCTASE SUBUNIT G"/>
    <property type="match status" value="1"/>
</dbReference>
<dbReference type="OrthoDB" id="9757870at2"/>
<evidence type="ECO:0000256" key="2">
    <source>
        <dbReference type="ARBA" id="ARBA00022723"/>
    </source>
</evidence>
<feature type="domain" description="4Fe-4S Mo/W bis-MGD-type" evidence="6">
    <location>
        <begin position="40"/>
        <end position="96"/>
    </location>
</feature>
<dbReference type="GO" id="GO:0016491">
    <property type="term" value="F:oxidoreductase activity"/>
    <property type="evidence" value="ECO:0007669"/>
    <property type="project" value="UniProtKB-KW"/>
</dbReference>
<dbReference type="InterPro" id="IPR009010">
    <property type="entry name" value="Asp_de-COase-like_dom_sf"/>
</dbReference>
<protein>
    <submittedName>
        <fullName evidence="7">Putative Nitrate reductase</fullName>
        <ecNumber evidence="7">1.7.99.4</ecNumber>
    </submittedName>
</protein>
<keyword evidence="4" id="KW-0411">Iron-sulfur</keyword>
<dbReference type="InterPro" id="IPR006656">
    <property type="entry name" value="Mopterin_OxRdtase"/>
</dbReference>
<dbReference type="InterPro" id="IPR006963">
    <property type="entry name" value="Mopterin_OxRdtase_4Fe-4S_dom"/>
</dbReference>
<proteinExistence type="predicted"/>
<dbReference type="Pfam" id="PF00384">
    <property type="entry name" value="Molybdopterin"/>
    <property type="match status" value="1"/>
</dbReference>
<dbReference type="EMBL" id="OUNR01000017">
    <property type="protein sequence ID" value="SPP65597.1"/>
    <property type="molecule type" value="Genomic_DNA"/>
</dbReference>
<dbReference type="InterPro" id="IPR006657">
    <property type="entry name" value="MoPterin_dinucl-bd_dom"/>
</dbReference>
<dbReference type="Gene3D" id="2.40.40.20">
    <property type="match status" value="1"/>
</dbReference>
<reference evidence="8" key="1">
    <citation type="submission" date="2018-04" db="EMBL/GenBank/DDBJ databases">
        <authorList>
            <person name="Lucker S."/>
            <person name="Sakoula D."/>
        </authorList>
    </citation>
    <scope>NUCLEOTIDE SEQUENCE [LARGE SCALE GENOMIC DNA]</scope>
</reference>
<dbReference type="InterPro" id="IPR050123">
    <property type="entry name" value="Prok_molybdopt-oxidoreductase"/>
</dbReference>
<dbReference type="Proteomes" id="UP000248168">
    <property type="component" value="Unassembled WGS sequence"/>
</dbReference>
<evidence type="ECO:0000259" key="6">
    <source>
        <dbReference type="PROSITE" id="PS51669"/>
    </source>
</evidence>
<dbReference type="Pfam" id="PF04879">
    <property type="entry name" value="Molybdop_Fe4S4"/>
    <property type="match status" value="1"/>
</dbReference>
<name>A0A330L6S4_9BACT</name>
<keyword evidence="7" id="KW-0560">Oxidoreductase</keyword>
<dbReference type="Pfam" id="PF01568">
    <property type="entry name" value="Molydop_binding"/>
    <property type="match status" value="1"/>
</dbReference>
<dbReference type="Gene3D" id="3.40.50.740">
    <property type="match status" value="1"/>
</dbReference>
<dbReference type="GO" id="GO:0045333">
    <property type="term" value="P:cellular respiration"/>
    <property type="evidence" value="ECO:0007669"/>
    <property type="project" value="UniProtKB-ARBA"/>
</dbReference>
<keyword evidence="8" id="KW-1185">Reference proteome</keyword>
<dbReference type="CDD" id="cd00508">
    <property type="entry name" value="MopB_CT_Fdh-Nap-like"/>
    <property type="match status" value="1"/>
</dbReference>
<evidence type="ECO:0000313" key="7">
    <source>
        <dbReference type="EMBL" id="SPP65597.1"/>
    </source>
</evidence>
<gene>
    <name evidence="7" type="ORF">NITLEN_40070</name>
</gene>
<evidence type="ECO:0000256" key="3">
    <source>
        <dbReference type="ARBA" id="ARBA00023004"/>
    </source>
</evidence>
<dbReference type="SUPFAM" id="SSF53706">
    <property type="entry name" value="Formate dehydrogenase/DMSO reductase, domains 1-3"/>
    <property type="match status" value="1"/>
</dbReference>
<dbReference type="RefSeq" id="WP_121989860.1">
    <property type="nucleotide sequence ID" value="NZ_OUNR01000017.1"/>
</dbReference>